<dbReference type="SMART" id="SM00387">
    <property type="entry name" value="HATPase_c"/>
    <property type="match status" value="1"/>
</dbReference>
<name>A0A6B3N126_9CYAN</name>
<evidence type="ECO:0000256" key="2">
    <source>
        <dbReference type="ARBA" id="ARBA00012438"/>
    </source>
</evidence>
<keyword evidence="3" id="KW-0808">Transferase</keyword>
<reference evidence="6" key="1">
    <citation type="submission" date="2019-11" db="EMBL/GenBank/DDBJ databases">
        <title>Genomic insights into an expanded diversity of filamentous marine cyanobacteria reveals the extraordinary biosynthetic potential of Moorea and Okeania.</title>
        <authorList>
            <person name="Ferreira Leao T."/>
            <person name="Wang M."/>
            <person name="Moss N."/>
            <person name="Da Silva R."/>
            <person name="Sanders J."/>
            <person name="Nurk S."/>
            <person name="Gurevich A."/>
            <person name="Humphrey G."/>
            <person name="Reher R."/>
            <person name="Zhu Q."/>
            <person name="Belda-Ferre P."/>
            <person name="Glukhov E."/>
            <person name="Rex R."/>
            <person name="Dorrestein P.C."/>
            <person name="Knight R."/>
            <person name="Pevzner P."/>
            <person name="Gerwick W.H."/>
            <person name="Gerwick L."/>
        </authorList>
    </citation>
    <scope>NUCLEOTIDE SEQUENCE</scope>
    <source>
        <strain evidence="6">SIO1C4</strain>
    </source>
</reference>
<evidence type="ECO:0000256" key="4">
    <source>
        <dbReference type="ARBA" id="ARBA00023012"/>
    </source>
</evidence>
<evidence type="ECO:0000313" key="6">
    <source>
        <dbReference type="EMBL" id="NER27376.1"/>
    </source>
</evidence>
<dbReference type="PANTHER" id="PTHR43065">
    <property type="entry name" value="SENSOR HISTIDINE KINASE"/>
    <property type="match status" value="1"/>
</dbReference>
<organism evidence="6">
    <name type="scientific">Symploca sp. SIO1C4</name>
    <dbReference type="NCBI Taxonomy" id="2607765"/>
    <lineage>
        <taxon>Bacteria</taxon>
        <taxon>Bacillati</taxon>
        <taxon>Cyanobacteriota</taxon>
        <taxon>Cyanophyceae</taxon>
        <taxon>Coleofasciculales</taxon>
        <taxon>Coleofasciculaceae</taxon>
        <taxon>Symploca</taxon>
    </lineage>
</organism>
<dbReference type="GO" id="GO:0000160">
    <property type="term" value="P:phosphorelay signal transduction system"/>
    <property type="evidence" value="ECO:0007669"/>
    <property type="project" value="UniProtKB-KW"/>
</dbReference>
<dbReference type="PROSITE" id="PS50109">
    <property type="entry name" value="HIS_KIN"/>
    <property type="match status" value="1"/>
</dbReference>
<dbReference type="PANTHER" id="PTHR43065:SF48">
    <property type="entry name" value="HISTIDINE KINASE"/>
    <property type="match status" value="1"/>
</dbReference>
<dbReference type="InterPro" id="IPR036890">
    <property type="entry name" value="HATPase_C_sf"/>
</dbReference>
<proteinExistence type="predicted"/>
<sequence>QLSGSPPCCRQLHDTMPKRHALALKCLEQRLEPVKLEYLLELKRNAIENTTASNSLDLLTKMDLEDQLTSWLEEHGITDGWKLAPNLVAGGLNTEHLEVISERLTTDTLRDVLIWLEAMLTEASLVNVLDQGINRISELVGAVKSYSYVDQAYLKKKNTDVHQGLDNTLTILGYKLRRHRISVIREYAENLPCIQADGGALNQVWTNLIDNAIDALEEQGTIWIRTLVEKDYLTVEIADNGPGIPPEIQSRIFDPFFTTKEVGKGTGIGLDLSYRIIVSEHHGNIRCFSAPGNTRFLIYLPIGSVQSN</sequence>
<feature type="non-terminal residue" evidence="6">
    <location>
        <position position="1"/>
    </location>
</feature>
<dbReference type="AlphaFoldDB" id="A0A6B3N126"/>
<dbReference type="InterPro" id="IPR004358">
    <property type="entry name" value="Sig_transdc_His_kin-like_C"/>
</dbReference>
<feature type="domain" description="Histidine kinase" evidence="5">
    <location>
        <begin position="125"/>
        <end position="304"/>
    </location>
</feature>
<keyword evidence="4" id="KW-0902">Two-component regulatory system</keyword>
<dbReference type="Gene3D" id="3.30.565.10">
    <property type="entry name" value="Histidine kinase-like ATPase, C-terminal domain"/>
    <property type="match status" value="1"/>
</dbReference>
<evidence type="ECO:0000259" key="5">
    <source>
        <dbReference type="PROSITE" id="PS50109"/>
    </source>
</evidence>
<dbReference type="InterPro" id="IPR005467">
    <property type="entry name" value="His_kinase_dom"/>
</dbReference>
<dbReference type="GO" id="GO:0004673">
    <property type="term" value="F:protein histidine kinase activity"/>
    <property type="evidence" value="ECO:0007669"/>
    <property type="project" value="UniProtKB-EC"/>
</dbReference>
<comment type="caution">
    <text evidence="6">The sequence shown here is derived from an EMBL/GenBank/DDBJ whole genome shotgun (WGS) entry which is preliminary data.</text>
</comment>
<dbReference type="PRINTS" id="PR00344">
    <property type="entry name" value="BCTRLSENSOR"/>
</dbReference>
<gene>
    <name evidence="6" type="ORF">F6J89_07005</name>
</gene>
<dbReference type="EC" id="2.7.13.3" evidence="2"/>
<dbReference type="Pfam" id="PF02518">
    <property type="entry name" value="HATPase_c"/>
    <property type="match status" value="1"/>
</dbReference>
<evidence type="ECO:0000256" key="1">
    <source>
        <dbReference type="ARBA" id="ARBA00000085"/>
    </source>
</evidence>
<comment type="catalytic activity">
    <reaction evidence="1">
        <text>ATP + protein L-histidine = ADP + protein N-phospho-L-histidine.</text>
        <dbReference type="EC" id="2.7.13.3"/>
    </reaction>
</comment>
<dbReference type="EMBL" id="JAAHFQ010000095">
    <property type="protein sequence ID" value="NER27376.1"/>
    <property type="molecule type" value="Genomic_DNA"/>
</dbReference>
<dbReference type="SUPFAM" id="SSF55874">
    <property type="entry name" value="ATPase domain of HSP90 chaperone/DNA topoisomerase II/histidine kinase"/>
    <property type="match status" value="1"/>
</dbReference>
<keyword evidence="3" id="KW-0418">Kinase</keyword>
<dbReference type="InterPro" id="IPR003594">
    <property type="entry name" value="HATPase_dom"/>
</dbReference>
<accession>A0A6B3N126</accession>
<protein>
    <recommendedName>
        <fullName evidence="2">histidine kinase</fullName>
        <ecNumber evidence="2">2.7.13.3</ecNumber>
    </recommendedName>
</protein>
<evidence type="ECO:0000256" key="3">
    <source>
        <dbReference type="ARBA" id="ARBA00022777"/>
    </source>
</evidence>